<gene>
    <name evidence="1" type="ORF">IPP58_13565</name>
</gene>
<dbReference type="EMBL" id="JADKIO010000009">
    <property type="protein sequence ID" value="MBK9797499.1"/>
    <property type="molecule type" value="Genomic_DNA"/>
</dbReference>
<comment type="caution">
    <text evidence="1">The sequence shown here is derived from an EMBL/GenBank/DDBJ whole genome shotgun (WGS) entry which is preliminary data.</text>
</comment>
<accession>A0A9D7SGZ9</accession>
<evidence type="ECO:0000313" key="1">
    <source>
        <dbReference type="EMBL" id="MBK9797499.1"/>
    </source>
</evidence>
<dbReference type="Proteomes" id="UP000886657">
    <property type="component" value="Unassembled WGS sequence"/>
</dbReference>
<organism evidence="1 2">
    <name type="scientific">Candidatus Geothrix skivensis</name>
    <dbReference type="NCBI Taxonomy" id="2954439"/>
    <lineage>
        <taxon>Bacteria</taxon>
        <taxon>Pseudomonadati</taxon>
        <taxon>Acidobacteriota</taxon>
        <taxon>Holophagae</taxon>
        <taxon>Holophagales</taxon>
        <taxon>Holophagaceae</taxon>
        <taxon>Geothrix</taxon>
    </lineage>
</organism>
<dbReference type="AlphaFoldDB" id="A0A9D7SGZ9"/>
<proteinExistence type="predicted"/>
<reference evidence="1" key="1">
    <citation type="submission" date="2020-10" db="EMBL/GenBank/DDBJ databases">
        <title>Connecting structure to function with the recovery of over 1000 high-quality activated sludge metagenome-assembled genomes encoding full-length rRNA genes using long-read sequencing.</title>
        <authorList>
            <person name="Singleton C.M."/>
            <person name="Petriglieri F."/>
            <person name="Kristensen J.M."/>
            <person name="Kirkegaard R.H."/>
            <person name="Michaelsen T.Y."/>
            <person name="Andersen M.H."/>
            <person name="Karst S.M."/>
            <person name="Dueholm M.S."/>
            <person name="Nielsen P.H."/>
            <person name="Albertsen M."/>
        </authorList>
    </citation>
    <scope>NUCLEOTIDE SEQUENCE</scope>
    <source>
        <strain evidence="1">Skiv_18-Q3-R9-52_MAXAC.067</strain>
    </source>
</reference>
<name>A0A9D7SGZ9_9BACT</name>
<evidence type="ECO:0000313" key="2">
    <source>
        <dbReference type="Proteomes" id="UP000886657"/>
    </source>
</evidence>
<protein>
    <submittedName>
        <fullName evidence="1">Uncharacterized protein</fullName>
    </submittedName>
</protein>
<sequence length="390" mass="43562">MARNLNKEQTEAIRMVFQRLCEGEERLQVTFGTLHGEFKVLAEAPDRVILGISDLERGQWRLKPGARLTMKLLDRGLPFEAVVNFQGHGKLHGVEACHVTMPRLLRALDTHRLADFVPDRPVPCPFSDQRNDVKDGLAMAFGEDGLELAPPPGTRVLSDMLRLNATSTVELRAAAGDSLVLPVRVAYFGERIWGMRFTDNADRMTVGRYRQWFLEARHQQANRDRSRFNPGGLESTRLQGRREPIKPPAAHPRLLVDRDPLILVLAEGDAFPTRLAEAVGRKFGVAALDPGPGPLRPALGDFGVDEQGWGRLRLVVIHHHIRSGTALERCKRLTQDEQCPLPILLAGTEEEADLKRNRALSAGAVDYLVVEPFQILSVIRTLDQTLKLFA</sequence>